<dbReference type="InterPro" id="IPR029063">
    <property type="entry name" value="SAM-dependent_MTases_sf"/>
</dbReference>
<gene>
    <name evidence="1" type="ORF">V3330_11300</name>
</gene>
<reference evidence="1 2" key="1">
    <citation type="submission" date="2024-02" db="EMBL/GenBank/DDBJ databases">
        <title>A novel Wenzhouxiangellaceae bacterium, isolated from coastal sediments.</title>
        <authorList>
            <person name="Du Z.-J."/>
            <person name="Ye Y.-Q."/>
            <person name="Zhang X.-Y."/>
        </authorList>
    </citation>
    <scope>NUCLEOTIDE SEQUENCE [LARGE SCALE GENOMIC DNA]</scope>
    <source>
        <strain evidence="1 2">CH-27</strain>
    </source>
</reference>
<sequence length="336" mass="38585">MQAAIWLNTCVMEYYWTMSGIKEATKKMLPDFAVQAVRRLKHLIQSSNRLVGMTSKSEQEFYRRCVKDSADLEGAIADLGCWMGSTTISLAKGLSDGHSEFSRHIYAFDQFIWEEWMTPYKGVVRRNYRVGDSFFEEVQQRLSRWSDNITLTRADLSTYEWTGGAIGILLVDAMKDWSLASSIAKNFYPHLSERSILIHQDFKHYFTPWIHIVQYRLRHCFDLLEDVSGGATVAFRCVKRPTPEELTIATRFEATSEQELCEVFSYSIASVNTSQKSAVAAAHVMYFVHMEQPDAAARQVALYRTENLPETVDFQLAETAVDELLRRNPEPPYANH</sequence>
<name>A0AAW9R763_9GAMM</name>
<dbReference type="EMBL" id="JAZHOG010000007">
    <property type="protein sequence ID" value="MEJ8568212.1"/>
    <property type="molecule type" value="Genomic_DNA"/>
</dbReference>
<keyword evidence="2" id="KW-1185">Reference proteome</keyword>
<proteinExistence type="predicted"/>
<dbReference type="Proteomes" id="UP001359886">
    <property type="component" value="Unassembled WGS sequence"/>
</dbReference>
<evidence type="ECO:0000313" key="2">
    <source>
        <dbReference type="Proteomes" id="UP001359886"/>
    </source>
</evidence>
<dbReference type="RefSeq" id="WP_354695535.1">
    <property type="nucleotide sequence ID" value="NZ_JAZHOG010000007.1"/>
</dbReference>
<organism evidence="1 2">
    <name type="scientific">Elongatibacter sediminis</name>
    <dbReference type="NCBI Taxonomy" id="3119006"/>
    <lineage>
        <taxon>Bacteria</taxon>
        <taxon>Pseudomonadati</taxon>
        <taxon>Pseudomonadota</taxon>
        <taxon>Gammaproteobacteria</taxon>
        <taxon>Chromatiales</taxon>
        <taxon>Wenzhouxiangellaceae</taxon>
        <taxon>Elongatibacter</taxon>
    </lineage>
</organism>
<dbReference type="Gene3D" id="3.40.50.150">
    <property type="entry name" value="Vaccinia Virus protein VP39"/>
    <property type="match status" value="1"/>
</dbReference>
<dbReference type="AlphaFoldDB" id="A0AAW9R763"/>
<comment type="caution">
    <text evidence="1">The sequence shown here is derived from an EMBL/GenBank/DDBJ whole genome shotgun (WGS) entry which is preliminary data.</text>
</comment>
<accession>A0AAW9R763</accession>
<evidence type="ECO:0000313" key="1">
    <source>
        <dbReference type="EMBL" id="MEJ8568212.1"/>
    </source>
</evidence>
<protein>
    <recommendedName>
        <fullName evidence="3">Methyltransferase</fullName>
    </recommendedName>
</protein>
<evidence type="ECO:0008006" key="3">
    <source>
        <dbReference type="Google" id="ProtNLM"/>
    </source>
</evidence>